<keyword evidence="11" id="KW-1185">Reference proteome</keyword>
<feature type="domain" description="Thiamine pyrophosphate enzyme N-terminal TPP-binding" evidence="9">
    <location>
        <begin position="38"/>
        <end position="170"/>
    </location>
</feature>
<feature type="domain" description="Thiamine pyrophosphate enzyme TPP-binding" evidence="8">
    <location>
        <begin position="490"/>
        <end position="616"/>
    </location>
</feature>
<dbReference type="CDD" id="cd02009">
    <property type="entry name" value="TPP_SHCHC_synthase"/>
    <property type="match status" value="1"/>
</dbReference>
<evidence type="ECO:0000256" key="7">
    <source>
        <dbReference type="SAM" id="MobiDB-lite"/>
    </source>
</evidence>
<dbReference type="CDD" id="cd07037">
    <property type="entry name" value="TPP_PYR_MenD"/>
    <property type="match status" value="1"/>
</dbReference>
<comment type="similarity">
    <text evidence="6">Belongs to the TPP enzyme family. MenD subfamily.</text>
</comment>
<keyword evidence="1 6" id="KW-0808">Transferase</keyword>
<dbReference type="Proteomes" id="UP000604241">
    <property type="component" value="Unassembled WGS sequence"/>
</dbReference>
<dbReference type="RefSeq" id="WP_191784684.1">
    <property type="nucleotide sequence ID" value="NZ_JACSQV010000019.1"/>
</dbReference>
<dbReference type="GO" id="GO:0070204">
    <property type="term" value="F:2-succinyl-5-enolpyruvyl-6-hydroxy-3-cyclohexene-1-carboxylic-acid synthase activity"/>
    <property type="evidence" value="ECO:0007669"/>
    <property type="project" value="UniProtKB-EC"/>
</dbReference>
<evidence type="ECO:0000256" key="6">
    <source>
        <dbReference type="HAMAP-Rule" id="MF_01659"/>
    </source>
</evidence>
<gene>
    <name evidence="6 10" type="primary">menD</name>
    <name evidence="10" type="ORF">H9657_17365</name>
</gene>
<reference evidence="10 11" key="1">
    <citation type="submission" date="2020-08" db="EMBL/GenBank/DDBJ databases">
        <title>A Genomic Blueprint of the Chicken Gut Microbiome.</title>
        <authorList>
            <person name="Gilroy R."/>
            <person name="Ravi A."/>
            <person name="Getino M."/>
            <person name="Pursley I."/>
            <person name="Horton D.L."/>
            <person name="Alikhan N.-F."/>
            <person name="Baker D."/>
            <person name="Gharbi K."/>
            <person name="Hall N."/>
            <person name="Watson M."/>
            <person name="Adriaenssens E.M."/>
            <person name="Foster-Nyarko E."/>
            <person name="Jarju S."/>
            <person name="Secka A."/>
            <person name="Antonio M."/>
            <person name="Oren A."/>
            <person name="Chaudhuri R."/>
            <person name="La Ragione R.M."/>
            <person name="Hildebrand F."/>
            <person name="Pallen M.J."/>
        </authorList>
    </citation>
    <scope>NUCLEOTIDE SEQUENCE [LARGE SCALE GENOMIC DNA]</scope>
    <source>
        <strain evidence="10 11">Sa3CUA2</strain>
    </source>
</reference>
<comment type="subunit">
    <text evidence="6">Homodimer.</text>
</comment>
<comment type="cofactor">
    <cofactor evidence="6">
        <name>thiamine diphosphate</name>
        <dbReference type="ChEBI" id="CHEBI:58937"/>
    </cofactor>
    <text evidence="6">Binds 1 thiamine pyrophosphate per subunit.</text>
</comment>
<dbReference type="Gene3D" id="3.40.50.1220">
    <property type="entry name" value="TPP-binding domain"/>
    <property type="match status" value="1"/>
</dbReference>
<dbReference type="InterPro" id="IPR011766">
    <property type="entry name" value="TPP_enzyme_TPP-bd"/>
</dbReference>
<evidence type="ECO:0000313" key="10">
    <source>
        <dbReference type="EMBL" id="MBD7920043.1"/>
    </source>
</evidence>
<keyword evidence="4 6" id="KW-0786">Thiamine pyrophosphate</keyword>
<evidence type="ECO:0000259" key="9">
    <source>
        <dbReference type="Pfam" id="PF02776"/>
    </source>
</evidence>
<accession>A0ABR8QHY6</accession>
<keyword evidence="6" id="KW-0474">Menaquinone biosynthesis</keyword>
<dbReference type="NCBIfam" id="TIGR00173">
    <property type="entry name" value="menD"/>
    <property type="match status" value="1"/>
</dbReference>
<comment type="pathway">
    <text evidence="6">Quinol/quinone metabolism; menaquinone biosynthesis.</text>
</comment>
<dbReference type="Pfam" id="PF02775">
    <property type="entry name" value="TPP_enzyme_C"/>
    <property type="match status" value="1"/>
</dbReference>
<feature type="compositionally biased region" description="Low complexity" evidence="7">
    <location>
        <begin position="21"/>
        <end position="34"/>
    </location>
</feature>
<dbReference type="InterPro" id="IPR004433">
    <property type="entry name" value="MenaQ_synth_MenD"/>
</dbReference>
<dbReference type="EC" id="2.2.1.9" evidence="6"/>
<dbReference type="InterPro" id="IPR029061">
    <property type="entry name" value="THDP-binding"/>
</dbReference>
<keyword evidence="2 6" id="KW-0479">Metal-binding</keyword>
<dbReference type="PANTHER" id="PTHR42916:SF1">
    <property type="entry name" value="PROTEIN PHYLLO, CHLOROPLASTIC"/>
    <property type="match status" value="1"/>
</dbReference>
<evidence type="ECO:0000256" key="2">
    <source>
        <dbReference type="ARBA" id="ARBA00022723"/>
    </source>
</evidence>
<feature type="region of interest" description="Disordered" evidence="7">
    <location>
        <begin position="1"/>
        <end position="34"/>
    </location>
</feature>
<comment type="cofactor">
    <cofactor evidence="6">
        <name>Mg(2+)</name>
        <dbReference type="ChEBI" id="CHEBI:18420"/>
    </cofactor>
    <cofactor evidence="6">
        <name>Mn(2+)</name>
        <dbReference type="ChEBI" id="CHEBI:29035"/>
    </cofactor>
</comment>
<comment type="catalytic activity">
    <reaction evidence="6">
        <text>isochorismate + 2-oxoglutarate + H(+) = 5-enolpyruvoyl-6-hydroxy-2-succinyl-cyclohex-3-ene-1-carboxylate + CO2</text>
        <dbReference type="Rhea" id="RHEA:25593"/>
        <dbReference type="ChEBI" id="CHEBI:15378"/>
        <dbReference type="ChEBI" id="CHEBI:16526"/>
        <dbReference type="ChEBI" id="CHEBI:16810"/>
        <dbReference type="ChEBI" id="CHEBI:29780"/>
        <dbReference type="ChEBI" id="CHEBI:58818"/>
        <dbReference type="EC" id="2.2.1.9"/>
    </reaction>
</comment>
<organism evidence="10 11">
    <name type="scientific">Cellulomonas avistercoris</name>
    <dbReference type="NCBI Taxonomy" id="2762242"/>
    <lineage>
        <taxon>Bacteria</taxon>
        <taxon>Bacillati</taxon>
        <taxon>Actinomycetota</taxon>
        <taxon>Actinomycetes</taxon>
        <taxon>Micrococcales</taxon>
        <taxon>Cellulomonadaceae</taxon>
        <taxon>Cellulomonas</taxon>
    </lineage>
</organism>
<proteinExistence type="inferred from homology"/>
<dbReference type="Gene3D" id="3.40.50.970">
    <property type="match status" value="2"/>
</dbReference>
<keyword evidence="3 6" id="KW-0460">Magnesium</keyword>
<sequence>MMAGVTPPPEDPPVRRRRRAPAGPARTAGSPPSPAVAAARVLVQALAALGVRDVVLAPGSRSAPLAYALADAALPDGERPAGAPALRLHVRIDERDAGFLALGLTKASVHAGERGPSPARPVAVVTTSGTAVANLHPAVLEAHHAGLPLVLLTADRPHELRGTGANQTTEQPQMFASAVRLVVDVPAPAGLPGEDRDLRRTVSRALAAATGARTGDPGPVHLNLAFRDPLVPGDEPWPAPADAGLSHVTARAQPAEHAAASTGALPLVVDLLDDAGDERARASRRARGAVPTVVVAGDGAGPGAARLAEANGWPLLAEPSSGARQGPNAVGAYRLLLADERLGGRVGRVVVLGRPTLTRPVQALLARPGVDVLVVAPRGTDWPDAARNASQVLLEVPWRMRQGRVGAPAGWLDAWRTADAAAQDVLDGVLDTPEDARRSRSGPRVSGWALARAVARASAPDDVLVVGASNPVRDLDLVARWDLAPLVLANRGLAGIDGTIATATGVALALPDRRVRAYLGDVTFLHDVGGLLRGPAEPSVDLQIVVANDDGGSVFATLEHGAPERAEVFERVFATPHGVDVAALCAAYGVRHTRVVDTDGLLPALAAPGTGTSVVEVRVDRAHRRSLVERLEVEVAAAVDKALSPLS</sequence>
<evidence type="ECO:0000256" key="5">
    <source>
        <dbReference type="ARBA" id="ARBA00023211"/>
    </source>
</evidence>
<dbReference type="InterPro" id="IPR012001">
    <property type="entry name" value="Thiamin_PyroP_enz_TPP-bd_dom"/>
</dbReference>
<comment type="function">
    <text evidence="6">Catalyzes the thiamine diphosphate-dependent decarboxylation of 2-oxoglutarate and the subsequent addition of the resulting succinic semialdehyde-thiamine pyrophosphate anion to isochorismate to yield 2-succinyl-5-enolpyruvyl-6-hydroxy-3-cyclohexene-1-carboxylate (SEPHCHC).</text>
</comment>
<evidence type="ECO:0000256" key="4">
    <source>
        <dbReference type="ARBA" id="ARBA00023052"/>
    </source>
</evidence>
<feature type="compositionally biased region" description="Pro residues" evidence="7">
    <location>
        <begin position="1"/>
        <end position="11"/>
    </location>
</feature>
<evidence type="ECO:0000313" key="11">
    <source>
        <dbReference type="Proteomes" id="UP000604241"/>
    </source>
</evidence>
<dbReference type="EMBL" id="JACSQV010000019">
    <property type="protein sequence ID" value="MBD7920043.1"/>
    <property type="molecule type" value="Genomic_DNA"/>
</dbReference>
<comment type="caution">
    <text evidence="10">The sequence shown here is derived from an EMBL/GenBank/DDBJ whole genome shotgun (WGS) entry which is preliminary data.</text>
</comment>
<keyword evidence="5 6" id="KW-0464">Manganese</keyword>
<evidence type="ECO:0000259" key="8">
    <source>
        <dbReference type="Pfam" id="PF02775"/>
    </source>
</evidence>
<evidence type="ECO:0000256" key="1">
    <source>
        <dbReference type="ARBA" id="ARBA00022679"/>
    </source>
</evidence>
<dbReference type="PANTHER" id="PTHR42916">
    <property type="entry name" value="2-SUCCINYL-5-ENOLPYRUVYL-6-HYDROXY-3-CYCLOHEXENE-1-CARBOXYLATE SYNTHASE"/>
    <property type="match status" value="1"/>
</dbReference>
<name>A0ABR8QHY6_9CELL</name>
<dbReference type="HAMAP" id="MF_01659">
    <property type="entry name" value="MenD"/>
    <property type="match status" value="1"/>
</dbReference>
<comment type="pathway">
    <text evidence="6">Quinol/quinone metabolism; 1,4-dihydroxy-2-naphthoate biosynthesis; 1,4-dihydroxy-2-naphthoate from chorismate: step 2/7.</text>
</comment>
<evidence type="ECO:0000256" key="3">
    <source>
        <dbReference type="ARBA" id="ARBA00022842"/>
    </source>
</evidence>
<dbReference type="SUPFAM" id="SSF52518">
    <property type="entry name" value="Thiamin diphosphate-binding fold (THDP-binding)"/>
    <property type="match status" value="2"/>
</dbReference>
<protein>
    <recommendedName>
        <fullName evidence="6">2-succinyl-5-enolpyruvyl-6-hydroxy-3-cyclohexene-1-carboxylate synthase</fullName>
        <shortName evidence="6">SEPHCHC synthase</shortName>
        <ecNumber evidence="6">2.2.1.9</ecNumber>
    </recommendedName>
    <alternativeName>
        <fullName evidence="6">Menaquinone biosynthesis protein MenD</fullName>
    </alternativeName>
</protein>
<dbReference type="Pfam" id="PF02776">
    <property type="entry name" value="TPP_enzyme_N"/>
    <property type="match status" value="1"/>
</dbReference>